<dbReference type="RefSeq" id="WP_213143955.1">
    <property type="nucleotide sequence ID" value="NZ_JAGYPE020000033.1"/>
</dbReference>
<comment type="caution">
    <text evidence="4">The sequence shown here is derived from an EMBL/GenBank/DDBJ whole genome shotgun (WGS) entry which is preliminary data.</text>
</comment>
<dbReference type="EMBL" id="JAGYPE010000004">
    <property type="protein sequence ID" value="MBS4184039.1"/>
    <property type="molecule type" value="Genomic_DNA"/>
</dbReference>
<evidence type="ECO:0000256" key="1">
    <source>
        <dbReference type="SAM" id="MobiDB-lite"/>
    </source>
</evidence>
<dbReference type="EMBL" id="JAGYPE020000033">
    <property type="protein sequence ID" value="MCH6267299.1"/>
    <property type="molecule type" value="Genomic_DNA"/>
</dbReference>
<organism evidence="4">
    <name type="scientific">Neobacillus citreus</name>
    <dbReference type="NCBI Taxonomy" id="2833578"/>
    <lineage>
        <taxon>Bacteria</taxon>
        <taxon>Bacillati</taxon>
        <taxon>Bacillota</taxon>
        <taxon>Bacilli</taxon>
        <taxon>Bacillales</taxon>
        <taxon>Bacillaceae</taxon>
        <taxon>Neobacillus</taxon>
    </lineage>
</organism>
<evidence type="ECO:0000259" key="3">
    <source>
        <dbReference type="Pfam" id="PF12245"/>
    </source>
</evidence>
<feature type="region of interest" description="Disordered" evidence="1">
    <location>
        <begin position="42"/>
        <end position="94"/>
    </location>
</feature>
<dbReference type="Proteomes" id="UP000677265">
    <property type="component" value="Unassembled WGS sequence"/>
</dbReference>
<evidence type="ECO:0000313" key="5">
    <source>
        <dbReference type="EMBL" id="MCH6267299.1"/>
    </source>
</evidence>
<reference evidence="4" key="1">
    <citation type="submission" date="2021-05" db="EMBL/GenBank/DDBJ databases">
        <title>Novel Bacillus species.</title>
        <authorList>
            <person name="Liu G."/>
        </authorList>
    </citation>
    <scope>NUCLEOTIDE SEQUENCE</scope>
    <source>
        <strain evidence="4 6">FJAT-50051</strain>
    </source>
</reference>
<evidence type="ECO:0000313" key="6">
    <source>
        <dbReference type="Proteomes" id="UP000677265"/>
    </source>
</evidence>
<keyword evidence="2" id="KW-1133">Transmembrane helix</keyword>
<name>A0A942T121_9BACI</name>
<feature type="transmembrane region" description="Helical" evidence="2">
    <location>
        <begin position="1876"/>
        <end position="1897"/>
    </location>
</feature>
<keyword evidence="6" id="KW-1185">Reference proteome</keyword>
<feature type="compositionally biased region" description="Low complexity" evidence="1">
    <location>
        <begin position="68"/>
        <end position="79"/>
    </location>
</feature>
<keyword evidence="2" id="KW-0472">Membrane</keyword>
<dbReference type="InterPro" id="IPR022038">
    <property type="entry name" value="Ig-like_bact"/>
</dbReference>
<protein>
    <recommendedName>
        <fullName evidence="3">Ig-like domain-containing protein</fullName>
    </recommendedName>
</protein>
<evidence type="ECO:0000256" key="2">
    <source>
        <dbReference type="SAM" id="Phobius"/>
    </source>
</evidence>
<proteinExistence type="predicted"/>
<accession>A0A942T121</accession>
<dbReference type="Pfam" id="PF12245">
    <property type="entry name" value="Big_3_2"/>
    <property type="match status" value="1"/>
</dbReference>
<sequence length="1910" mass="207205">MFTKRNSRATRFLAVILSILLVAFNIPAGAIMPVFAQTTDTGTGQTTATGGTITESGGQPLTTTQEPTGQSGATTSGDSTGIGGTTDSGTLTAPPETAYYQVTANVTAGEGTIKINEADYTAPVQVKSGSDVAIVITPEPNYEIKSVKIAGQEQPLTDNQSYTHTISSIMADTTIEVEFVLKTYIVTFQYNALEGTVKDDANKTISSLGGTVNVQHGNDSFFTVTPLTGFHVESINVDGDNLDLTKDVTPIQPDSYQYTFTNVTANHDVKVEFAINTYAVTTSVSGGNGDVKLDKSTVDYDGAATATMTPNQDYRVASIKVNGTAVDLDADANFTENEDGTYSYTVKNIKERISIEVTFEKIPTLNGTWSQFVSITPTAGALLDSYKEGGKEIRVYSKDAVVKVAPIESYNLINLQTSAGSSKKWQTEYNFNKSTSIKDMKVKIAGTKKSEQTINMDGDILLVFDNQGPAVKEPALDGKNKTTINNVTWFSDTVTVSGEIDNGAQNFDGVTYSTAIDKVFYSNAADAAAAPSEAAFDAKTNRYTFGPVEKGQYKVWAVDKAGNQSPEKLININIDQTNPTLADGKSVKVEQINDDTWSQVLNILTFGMFFNKGIQVTVKATDGESGVQKITLYAKSTNSTDKKVVPSVSETFSKDTRTAEAVFVLDDDSFEGTFSVEVADNVNNKQNYDVNETNIEPEGNGHFMIDRKAPTAELTVASEKNPYVVNDTEFYSGDAKVNIKAEDQESGVNTVTINLNDKKYKEYDFSQEKQVSPAIEAIDTSTLDQENRLYDFTVTVKDNAGNKTDAAPKKIFIDENAPVLADGEAVTFAVINDSTIAKVLNYLSFGTFFNKKIEVTVKVKDDASGIKDLKVNAVPENAGEEAPALTRESFETQGLTAEATYTLDVDRFKGTFQVEVTDNVNNKNQTPYLVNSSNSNIKAKDSGVVMIEKTAPAAAINITAKDGVSAYVADDTKEFYNGEVMYDVDVQDADSGVNAVKINVNDQPVDEYFYHEESTVQHRPDLAATDTGDSRIARNEDGSYHIAVETVDNAGNAAQVEKTIFIDQSSPMITDFHFSTDDSQEDATESLQEAVELTEYGFFFKKPIRVTVKAEDPVIGFEATSEVQSMVIYLQDYENGKFYAVLADGSLQEITSTAVDSIDAVPTSGEFSFNVPEAFKGQIFAKATDHVNNTSAFATPDGTVIEDEAQHAKEAHITLEKAETSYRDNQGLELYPNNVDVKLTVTDTYSGLNEVEWSVVAPYDTANNQGGRLQINNDGSFADGSNPDGWQVAKTDKNLVTEMTKTIAVSNNSNAIVVKAKVTDRAGNTSEKELTFSIDKTEPQIKVTYDNNSPDQDYPDFYKADRTATVVVTERNFNSKDVEYFITNTDGSVPSLVGWTTAVNTADPDKTTHTATVKFSADGDYTFDIKYKDNAGNAAPAVLQQKFTIDKTVPVIKVSYNNGSAANGNYYRASRTATISINEHNFDAGRVRVTGTASDNGSAAAFPKVSGWSSKGDVHTATIQYAADGKYSFDIDFTDKAGNIAADYKAEEFIVDQTAPELTITGVQDQSANNGDVIPVITYSDTNFNQKAVSIKLTGANHGPAALDGNYADAPNGQVFTFKNFEKKKEIDDLYTLTATLVDFAGNETFKTIRFSVNRFGSVYVFDDALKAIDGKYVQKETDVIVTETNVDSLKADTIQVKMTKNGTPSDLAEGKDYTVTETGGAGQWSQYKYVVKKSLFTGDGKYTVALYSEDAAGNINENIDEKKQAEISFGIDKTAPVIVPIDIENGEQYPVEVKKVTVSVKDNLVLEGAEIYLNGKKVEHKEDGENYTFDIQSLNSKQNVKIIAVDAAGNELSKKVNGILVSTNPIVRWYNNKTLFMGSIGGVGSLAAVITALVLVRKRKTYGAETIDK</sequence>
<gene>
    <name evidence="5" type="ORF">KHB02_017405</name>
    <name evidence="4" type="ORF">KHB02_21845</name>
</gene>
<feature type="domain" description="Ig-like" evidence="3">
    <location>
        <begin position="743"/>
        <end position="815"/>
    </location>
</feature>
<evidence type="ECO:0000313" key="4">
    <source>
        <dbReference type="EMBL" id="MBS4184039.1"/>
    </source>
</evidence>
<keyword evidence="2" id="KW-0812">Transmembrane</keyword>
<feature type="compositionally biased region" description="Low complexity" evidence="1">
    <location>
        <begin position="42"/>
        <end position="58"/>
    </location>
</feature>